<keyword evidence="1" id="KW-1133">Transmembrane helix</keyword>
<dbReference type="AlphaFoldDB" id="A0A829HL09"/>
<dbReference type="Proteomes" id="UP000014523">
    <property type="component" value="Unassembled WGS sequence"/>
</dbReference>
<keyword evidence="3" id="KW-1185">Reference proteome</keyword>
<dbReference type="RefSeq" id="WP_016541208.1">
    <property type="nucleotide sequence ID" value="NZ_ASQH01000008.1"/>
</dbReference>
<dbReference type="EMBL" id="ATGG01000009">
    <property type="protein sequence ID" value="EPF90628.1"/>
    <property type="molecule type" value="Genomic_DNA"/>
</dbReference>
<proteinExistence type="predicted"/>
<name>A0A829HL09_9GAMM</name>
<sequence>MVAQVFDWSEEINKVVTKSLVTTFGLDFLLLEDKKGGDVDTIHNVRQGIWATEQEMQNYECRGKYDSEAYHRHANYIETNRINKELQKSGELKDAYRNNKTFAFQNKQEKTNLDHVIAAVEIHNDAGRVLAGLDGVELANKSSNLCVTGETINKVKNKHSITELLGDGKPLQQSIASREVNIEKLKNKLESMPQDSSQQKHEYQQALNTLKVQQERLEQLLQVNPDTMKKVDAKARAENEKQINSYYTSSKFFNASINAAGVAGIKMGLRESLGLVFAEIWFELKEQIPNIYAKYKKIEFKILDFLNDLKETIINIVERVKIRFKDLLLNFGTGTISGIFSSITTTILNIFLTTTKIWGKMIRETWLNIVNIAKLVFFNPENLSTGQLAKATFKILSASIGVVAGMIIHENLVVLEALPLLSAEIRGFFTALATGIITLGLSYFIEQSPIMLKFWEYLDGFKTKYERTLDHFKEINTELDRYIFELTQLEFGLDLNELSQFASQLERKSSEFEKNLVLKQEVEKQGIVLPFETGNQDSTTNWLLGLTRE</sequence>
<accession>A0A829HL09</accession>
<evidence type="ECO:0000313" key="3">
    <source>
        <dbReference type="Proteomes" id="UP000014523"/>
    </source>
</evidence>
<gene>
    <name evidence="2" type="ORF">F957_00984</name>
</gene>
<protein>
    <recommendedName>
        <fullName evidence="4">DNA repair protein</fullName>
    </recommendedName>
</protein>
<feature type="transmembrane region" description="Helical" evidence="1">
    <location>
        <begin position="391"/>
        <end position="408"/>
    </location>
</feature>
<evidence type="ECO:0000256" key="1">
    <source>
        <dbReference type="SAM" id="Phobius"/>
    </source>
</evidence>
<reference evidence="2 3" key="1">
    <citation type="submission" date="2013-06" db="EMBL/GenBank/DDBJ databases">
        <title>The Genome Sequence of Acinetobacter gyllenbergii CIP 110306.</title>
        <authorList>
            <consortium name="The Broad Institute Genome Sequencing Platform"/>
            <consortium name="The Broad Institute Genome Sequencing Center for Infectious Disease"/>
            <person name="Cerqueira G."/>
            <person name="Feldgarden M."/>
            <person name="Courvalin P."/>
            <person name="Perichon B."/>
            <person name="Grillot-Courvalin C."/>
            <person name="Clermont D."/>
            <person name="Rocha E."/>
            <person name="Yoon E.-J."/>
            <person name="Nemec A."/>
            <person name="Young S.K."/>
            <person name="Zeng Q."/>
            <person name="Gargeya S."/>
            <person name="Fitzgerald M."/>
            <person name="Abouelleil A."/>
            <person name="Alvarado L."/>
            <person name="Berlin A.M."/>
            <person name="Chapman S.B."/>
            <person name="Dewar J."/>
            <person name="Goldberg J."/>
            <person name="Griggs A."/>
            <person name="Gujja S."/>
            <person name="Hansen M."/>
            <person name="Howarth C."/>
            <person name="Imamovic A."/>
            <person name="Larimer J."/>
            <person name="McCowan C."/>
            <person name="Murphy C."/>
            <person name="Pearson M."/>
            <person name="Priest M."/>
            <person name="Roberts A."/>
            <person name="Saif S."/>
            <person name="Shea T."/>
            <person name="Sykes S."/>
            <person name="Wortman J."/>
            <person name="Nusbaum C."/>
            <person name="Birren B."/>
        </authorList>
    </citation>
    <scope>NUCLEOTIDE SEQUENCE [LARGE SCALE GENOMIC DNA]</scope>
    <source>
        <strain evidence="2 3">CIP 110306</strain>
    </source>
</reference>
<keyword evidence="1" id="KW-0472">Membrane</keyword>
<evidence type="ECO:0000313" key="2">
    <source>
        <dbReference type="EMBL" id="EPF90628.1"/>
    </source>
</evidence>
<evidence type="ECO:0008006" key="4">
    <source>
        <dbReference type="Google" id="ProtNLM"/>
    </source>
</evidence>
<keyword evidence="1" id="KW-0812">Transmembrane</keyword>
<comment type="caution">
    <text evidence="2">The sequence shown here is derived from an EMBL/GenBank/DDBJ whole genome shotgun (WGS) entry which is preliminary data.</text>
</comment>
<feature type="transmembrane region" description="Helical" evidence="1">
    <location>
        <begin position="428"/>
        <end position="445"/>
    </location>
</feature>
<feature type="transmembrane region" description="Helical" evidence="1">
    <location>
        <begin position="327"/>
        <end position="352"/>
    </location>
</feature>
<organism evidence="2 3">
    <name type="scientific">Acinetobacter gyllenbergii CIP 110306 = MTCC 11365</name>
    <dbReference type="NCBI Taxonomy" id="1217657"/>
    <lineage>
        <taxon>Bacteria</taxon>
        <taxon>Pseudomonadati</taxon>
        <taxon>Pseudomonadota</taxon>
        <taxon>Gammaproteobacteria</taxon>
        <taxon>Moraxellales</taxon>
        <taxon>Moraxellaceae</taxon>
        <taxon>Acinetobacter</taxon>
    </lineage>
</organism>